<sequence>TWAMHITQLNRECLLHLFSFLDKNSRKNLAKTCHKLLEVFQDPILWSLLNFNSPAELKKHNFLLGPALKYLSICWHSERVKVCNIEDWMKNNFQKDFCNRHENTVTDFLLEVGNRCPNLLSLTLSGCGHVTDDCLLLLLRNCPSLKTLKLENCVRITDQTLEAVTLYGRSLQTLHVDFCRNITQTGLEKVREKCPSVMLRAERSANMIPDSKPEKNNLPTSSLGDWLLIFSLL</sequence>
<dbReference type="InterPro" id="IPR001810">
    <property type="entry name" value="F-box_dom"/>
</dbReference>
<dbReference type="GeneTree" id="ENSGT00390000003748"/>
<reference evidence="3" key="2">
    <citation type="submission" date="2025-09" db="UniProtKB">
        <authorList>
            <consortium name="Ensembl"/>
        </authorList>
    </citation>
    <scope>IDENTIFICATION</scope>
</reference>
<protein>
    <submittedName>
        <fullName evidence="3">F-box and leucine rich repeat protein 22</fullName>
    </submittedName>
</protein>
<gene>
    <name evidence="3" type="primary">FBXL22</name>
</gene>
<keyword evidence="1" id="KW-0833">Ubl conjugation pathway</keyword>
<dbReference type="Gene3D" id="3.80.10.10">
    <property type="entry name" value="Ribonuclease Inhibitor"/>
    <property type="match status" value="1"/>
</dbReference>
<dbReference type="AlphaFoldDB" id="A0A8B9BQ84"/>
<dbReference type="InterPro" id="IPR006553">
    <property type="entry name" value="Leu-rich_rpt_Cys-con_subtyp"/>
</dbReference>
<evidence type="ECO:0000256" key="1">
    <source>
        <dbReference type="ARBA" id="ARBA00022786"/>
    </source>
</evidence>
<proteinExistence type="predicted"/>
<reference evidence="3" key="1">
    <citation type="submission" date="2025-08" db="UniProtKB">
        <authorList>
            <consortium name="Ensembl"/>
        </authorList>
    </citation>
    <scope>IDENTIFICATION</scope>
</reference>
<dbReference type="Proteomes" id="UP000694426">
    <property type="component" value="Unplaced"/>
</dbReference>
<dbReference type="GO" id="GO:0005730">
    <property type="term" value="C:nucleolus"/>
    <property type="evidence" value="ECO:0007669"/>
    <property type="project" value="Ensembl"/>
</dbReference>
<evidence type="ECO:0000313" key="3">
    <source>
        <dbReference type="Ensembl" id="ENSABRP00000007848.1"/>
    </source>
</evidence>
<dbReference type="GO" id="GO:0005829">
    <property type="term" value="C:cytosol"/>
    <property type="evidence" value="ECO:0007669"/>
    <property type="project" value="Ensembl"/>
</dbReference>
<dbReference type="SMART" id="SM00367">
    <property type="entry name" value="LRR_CC"/>
    <property type="match status" value="3"/>
</dbReference>
<dbReference type="Ensembl" id="ENSABRT00000011246.1">
    <property type="protein sequence ID" value="ENSABRP00000007848.1"/>
    <property type="gene ID" value="ENSABRG00000007146.1"/>
</dbReference>
<dbReference type="CDD" id="cd22129">
    <property type="entry name" value="F-box_FBXL22"/>
    <property type="match status" value="1"/>
</dbReference>
<feature type="domain" description="F-box" evidence="2">
    <location>
        <begin position="12"/>
        <end position="49"/>
    </location>
</feature>
<dbReference type="Pfam" id="PF12937">
    <property type="entry name" value="F-box-like"/>
    <property type="match status" value="1"/>
</dbReference>
<dbReference type="InterPro" id="IPR036047">
    <property type="entry name" value="F-box-like_dom_sf"/>
</dbReference>
<dbReference type="PANTHER" id="PTHR13382">
    <property type="entry name" value="MITOCHONDRIAL ATP SYNTHASE COUPLING FACTOR B"/>
    <property type="match status" value="1"/>
</dbReference>
<evidence type="ECO:0000313" key="4">
    <source>
        <dbReference type="Proteomes" id="UP000694426"/>
    </source>
</evidence>
<accession>A0A8B9BQ84</accession>
<dbReference type="SUPFAM" id="SSF81383">
    <property type="entry name" value="F-box domain"/>
    <property type="match status" value="1"/>
</dbReference>
<dbReference type="InterPro" id="IPR050648">
    <property type="entry name" value="F-box_LRR-repeat"/>
</dbReference>
<dbReference type="SUPFAM" id="SSF52047">
    <property type="entry name" value="RNI-like"/>
    <property type="match status" value="1"/>
</dbReference>
<name>A0A8B9BQ84_9AVES</name>
<keyword evidence="4" id="KW-1185">Reference proteome</keyword>
<organism evidence="3 4">
    <name type="scientific">Anser brachyrhynchus</name>
    <name type="common">Pink-footed goose</name>
    <dbReference type="NCBI Taxonomy" id="132585"/>
    <lineage>
        <taxon>Eukaryota</taxon>
        <taxon>Metazoa</taxon>
        <taxon>Chordata</taxon>
        <taxon>Craniata</taxon>
        <taxon>Vertebrata</taxon>
        <taxon>Euteleostomi</taxon>
        <taxon>Archelosauria</taxon>
        <taxon>Archosauria</taxon>
        <taxon>Dinosauria</taxon>
        <taxon>Saurischia</taxon>
        <taxon>Theropoda</taxon>
        <taxon>Coelurosauria</taxon>
        <taxon>Aves</taxon>
        <taxon>Neognathae</taxon>
        <taxon>Galloanserae</taxon>
        <taxon>Anseriformes</taxon>
        <taxon>Anatidae</taxon>
        <taxon>Anserinae</taxon>
        <taxon>Anser</taxon>
    </lineage>
</organism>
<evidence type="ECO:0000259" key="2">
    <source>
        <dbReference type="Pfam" id="PF12937"/>
    </source>
</evidence>
<dbReference type="InterPro" id="IPR032675">
    <property type="entry name" value="LRR_dom_sf"/>
</dbReference>